<protein>
    <submittedName>
        <fullName evidence="2">Uncharacterized protein</fullName>
    </submittedName>
</protein>
<evidence type="ECO:0000313" key="3">
    <source>
        <dbReference type="Proteomes" id="UP001177744"/>
    </source>
</evidence>
<dbReference type="EMBL" id="JAULJE010000019">
    <property type="protein sequence ID" value="KAK1331815.1"/>
    <property type="molecule type" value="Genomic_DNA"/>
</dbReference>
<comment type="caution">
    <text evidence="2">The sequence shown here is derived from an EMBL/GenBank/DDBJ whole genome shotgun (WGS) entry which is preliminary data.</text>
</comment>
<name>A0AA40LGI8_CNENI</name>
<accession>A0AA40LGI8</accession>
<keyword evidence="3" id="KW-1185">Reference proteome</keyword>
<proteinExistence type="predicted"/>
<reference evidence="2" key="1">
    <citation type="submission" date="2023-06" db="EMBL/GenBank/DDBJ databases">
        <title>Reference genome for the Northern bat (Eptesicus nilssonii), a most northern bat species.</title>
        <authorList>
            <person name="Laine V.N."/>
            <person name="Pulliainen A.T."/>
            <person name="Lilley T.M."/>
        </authorList>
    </citation>
    <scope>NUCLEOTIDE SEQUENCE</scope>
    <source>
        <strain evidence="2">BLF_Eptnil</strain>
        <tissue evidence="2">Kidney</tissue>
    </source>
</reference>
<dbReference type="AlphaFoldDB" id="A0AA40LGI8"/>
<sequence>MDRYSMEELIQLGQAWGPRAMEPSGGLFPSLVVAGHVVTLAAVWQWRRGRRRAQEEEGKPPPLPGAVTSRRRRPCRREREVGRGGGRLLSPRHFLVPPLPVPSRAAARGRGEAVLPLPPTRTRRPARSLVVGGMRLALGAAWAVRERPLGGEPSSPAARDPVSPSGCQHGSQVPGRFLPRRGPAPWRPSCTEWRQVPPHPRPEPRTARGGSQAAPCPPPQLKVTRSGLQPGGHAPHSTARLRTARRPPRPAGLGDRAAGQRDRLRGTGRVCSGLRPARPGVRASSPVGVTGHPLAGPLALRSESGWASRRGFGGLGSGW</sequence>
<organism evidence="2 3">
    <name type="scientific">Cnephaeus nilssonii</name>
    <name type="common">Northern bat</name>
    <name type="synonym">Eptesicus nilssonii</name>
    <dbReference type="NCBI Taxonomy" id="3371016"/>
    <lineage>
        <taxon>Eukaryota</taxon>
        <taxon>Metazoa</taxon>
        <taxon>Chordata</taxon>
        <taxon>Craniata</taxon>
        <taxon>Vertebrata</taxon>
        <taxon>Euteleostomi</taxon>
        <taxon>Mammalia</taxon>
        <taxon>Eutheria</taxon>
        <taxon>Laurasiatheria</taxon>
        <taxon>Chiroptera</taxon>
        <taxon>Yangochiroptera</taxon>
        <taxon>Vespertilionidae</taxon>
        <taxon>Cnephaeus</taxon>
    </lineage>
</organism>
<dbReference type="Proteomes" id="UP001177744">
    <property type="component" value="Unassembled WGS sequence"/>
</dbReference>
<feature type="region of interest" description="Disordered" evidence="1">
    <location>
        <begin position="149"/>
        <end position="290"/>
    </location>
</feature>
<evidence type="ECO:0000313" key="2">
    <source>
        <dbReference type="EMBL" id="KAK1331815.1"/>
    </source>
</evidence>
<feature type="region of interest" description="Disordered" evidence="1">
    <location>
        <begin position="50"/>
        <end position="95"/>
    </location>
</feature>
<gene>
    <name evidence="2" type="ORF">QTO34_007491</name>
</gene>
<evidence type="ECO:0000256" key="1">
    <source>
        <dbReference type="SAM" id="MobiDB-lite"/>
    </source>
</evidence>